<dbReference type="FunFam" id="3.40.50.720:FF:000084">
    <property type="entry name" value="Short-chain dehydrogenase reductase"/>
    <property type="match status" value="1"/>
</dbReference>
<dbReference type="GO" id="GO:0009062">
    <property type="term" value="P:fatty acid catabolic process"/>
    <property type="evidence" value="ECO:0007669"/>
    <property type="project" value="InterPro"/>
</dbReference>
<reference evidence="9 10" key="1">
    <citation type="submission" date="2018-08" db="EMBL/GenBank/DDBJ databases">
        <title>Aphanomyces genome sequencing and annotation.</title>
        <authorList>
            <person name="Minardi D."/>
            <person name="Oidtmann B."/>
            <person name="Van Der Giezen M."/>
            <person name="Studholme D.J."/>
        </authorList>
    </citation>
    <scope>NUCLEOTIDE SEQUENCE [LARGE SCALE GENOMIC DNA]</scope>
    <source>
        <strain evidence="9 10">NJM0002</strain>
    </source>
</reference>
<dbReference type="EC" id="1.3.1.124" evidence="5"/>
<protein>
    <recommendedName>
        <fullName evidence="5">2,4-dienoyl-CoA reductase [(3E)-enoyl-CoA-producing]</fullName>
        <ecNumber evidence="5">1.3.1.124</ecNumber>
    </recommendedName>
</protein>
<evidence type="ECO:0000256" key="5">
    <source>
        <dbReference type="ARBA" id="ARBA00026117"/>
    </source>
</evidence>
<dbReference type="EMBL" id="QUSY01000184">
    <property type="protein sequence ID" value="RHY31795.1"/>
    <property type="molecule type" value="Genomic_DNA"/>
</dbReference>
<name>A0A418B1R8_9STRA</name>
<evidence type="ECO:0000256" key="4">
    <source>
        <dbReference type="ARBA" id="ARBA00023002"/>
    </source>
</evidence>
<keyword evidence="4" id="KW-0560">Oxidoreductase</keyword>
<comment type="caution">
    <text evidence="9">The sequence shown here is derived from an EMBL/GenBank/DDBJ whole genome shotgun (WGS) entry which is preliminary data.</text>
</comment>
<dbReference type="SUPFAM" id="SSF52058">
    <property type="entry name" value="L domain-like"/>
    <property type="match status" value="1"/>
</dbReference>
<organism evidence="9 10">
    <name type="scientific">Aphanomyces invadans</name>
    <dbReference type="NCBI Taxonomy" id="157072"/>
    <lineage>
        <taxon>Eukaryota</taxon>
        <taxon>Sar</taxon>
        <taxon>Stramenopiles</taxon>
        <taxon>Oomycota</taxon>
        <taxon>Saprolegniomycetes</taxon>
        <taxon>Saprolegniales</taxon>
        <taxon>Verrucalvaceae</taxon>
        <taxon>Aphanomyces</taxon>
    </lineage>
</organism>
<evidence type="ECO:0000256" key="1">
    <source>
        <dbReference type="ARBA" id="ARBA00022614"/>
    </source>
</evidence>
<evidence type="ECO:0000313" key="10">
    <source>
        <dbReference type="Proteomes" id="UP000285060"/>
    </source>
</evidence>
<evidence type="ECO:0000256" key="7">
    <source>
        <dbReference type="ARBA" id="ARBA00048340"/>
    </source>
</evidence>
<keyword evidence="1" id="KW-0433">Leucine-rich repeat</keyword>
<dbReference type="Pfam" id="PF13561">
    <property type="entry name" value="adh_short_C2"/>
    <property type="match status" value="1"/>
</dbReference>
<evidence type="ECO:0000256" key="6">
    <source>
        <dbReference type="ARBA" id="ARBA00048009"/>
    </source>
</evidence>
<dbReference type="CDD" id="cd05369">
    <property type="entry name" value="TER_DECR_SDR_a"/>
    <property type="match status" value="1"/>
</dbReference>
<sequence length="815" mass="88578">MSAFAPTACSGRVALVTGGGSGIGQEIARQLGLHGAKIVIMGRRQTVLQEAVRVLASDGIDAKFVAGDVRRPEDARAAVDLAVKSYGTLNILVNGAAGNFLSTAENLSTNAFRTVLDIDAVGTFNMSTAAFHALKNNNGVIVNISANLHRHATWYQVHAAAAKAAVDSLTRSLALEWGRFQIRVVGIAPGPTAGTPGMAKLSGGMEDMVSQVVPLGRMGTKAEIGQVVVFVVSSAGAYITGDTILADGGHYLHQDPVRLQRWKQSELQTNLHPRKLHSCAVSSPDASYRDHSGTKSPTQRPQTAVGPRERLEKATATFYRKHHTAADGTATIAPALTGTSPGAASRSCRTIQAWLTGETHAESLRHMQTQVDNDTKALSIKSSNDVALPFDFSQPDLQLLRDALKDRTTMYLRDLYQSFRAFRQSIMSNPSLSPQLDAMFQSSHRFHAQADVLAQLFPGHALDKGRQTAVASLSKHHVMLMLTHCDTDGNSSVDMHVFLHLVQTVAASRETLLSNVFQAIALHAALDNKSANASHPDRVLRILKLVSMVRDVEALKQSRPDTVERCVTKVMEHWKDVNEVNLAANNLVSVPDILFRHWPKLTSLTLHDNRLAALPEALGTCCTNLSVLLCHRNCLTSLPSTVAQLVKLTVATWHHNHLDNIFQSTSTWDGRIFASSLTRSCSATDSTKATSLQRLESVTTFTLAHNRLRHVPAAAAFTSLKVLRVCDLSHNDLHDIQDVDFSTLIACVEVNLRRNRLVHLPSSIFRMANLVHLSVQGNVLVALPQEMATAPSLETVLAHTNHIAKVTLATPTWRH</sequence>
<evidence type="ECO:0000313" key="9">
    <source>
        <dbReference type="EMBL" id="RHY31795.1"/>
    </source>
</evidence>
<gene>
    <name evidence="9" type="ORF">DYB32_003153</name>
</gene>
<feature type="region of interest" description="Disordered" evidence="8">
    <location>
        <begin position="276"/>
        <end position="309"/>
    </location>
</feature>
<dbReference type="Gene3D" id="3.40.50.720">
    <property type="entry name" value="NAD(P)-binding Rossmann-like Domain"/>
    <property type="match status" value="1"/>
</dbReference>
<dbReference type="InterPro" id="IPR036291">
    <property type="entry name" value="NAD(P)-bd_dom_sf"/>
</dbReference>
<evidence type="ECO:0000256" key="8">
    <source>
        <dbReference type="SAM" id="MobiDB-lite"/>
    </source>
</evidence>
<keyword evidence="3" id="KW-0521">NADP</keyword>
<dbReference type="InterPro" id="IPR002347">
    <property type="entry name" value="SDR_fam"/>
</dbReference>
<dbReference type="GO" id="GO:0005777">
    <property type="term" value="C:peroxisome"/>
    <property type="evidence" value="ECO:0007669"/>
    <property type="project" value="TreeGrafter"/>
</dbReference>
<dbReference type="SUPFAM" id="SSF51735">
    <property type="entry name" value="NAD(P)-binding Rossmann-fold domains"/>
    <property type="match status" value="1"/>
</dbReference>
<dbReference type="GO" id="GO:0008670">
    <property type="term" value="F:2,4-dienoyl-CoA reductase (NADPH) activity"/>
    <property type="evidence" value="ECO:0007669"/>
    <property type="project" value="InterPro"/>
</dbReference>
<dbReference type="AlphaFoldDB" id="A0A418B1R8"/>
<keyword evidence="10" id="KW-1185">Reference proteome</keyword>
<dbReference type="SMART" id="SM00369">
    <property type="entry name" value="LRR_TYP"/>
    <property type="match status" value="4"/>
</dbReference>
<dbReference type="VEuPathDB" id="FungiDB:H310_01957"/>
<proteinExistence type="predicted"/>
<dbReference type="InterPro" id="IPR045017">
    <property type="entry name" value="DECR2-like"/>
</dbReference>
<dbReference type="InterPro" id="IPR003591">
    <property type="entry name" value="Leu-rich_rpt_typical-subtyp"/>
</dbReference>
<dbReference type="PANTHER" id="PTHR43296:SF2">
    <property type="entry name" value="PEROXISOMAL 2,4-DIENOYL-COA REDUCTASE [(3E)-ENOYL-COA-PRODUCING]"/>
    <property type="match status" value="1"/>
</dbReference>
<dbReference type="Proteomes" id="UP000285060">
    <property type="component" value="Unassembled WGS sequence"/>
</dbReference>
<evidence type="ECO:0000256" key="3">
    <source>
        <dbReference type="ARBA" id="ARBA00022857"/>
    </source>
</evidence>
<dbReference type="Gene3D" id="3.80.10.10">
    <property type="entry name" value="Ribonuclease Inhibitor"/>
    <property type="match status" value="2"/>
</dbReference>
<dbReference type="PRINTS" id="PR00080">
    <property type="entry name" value="SDRFAMILY"/>
</dbReference>
<evidence type="ECO:0000256" key="2">
    <source>
        <dbReference type="ARBA" id="ARBA00022737"/>
    </source>
</evidence>
<comment type="catalytic activity">
    <reaction evidence="7">
        <text>a (2E,4Z)-dienoyl-CoA + NADPH + H(+) = a 4,5-saturated-(3E)-enoyl-CoA + NADP(+)</text>
        <dbReference type="Rhea" id="RHEA:61892"/>
        <dbReference type="ChEBI" id="CHEBI:15378"/>
        <dbReference type="ChEBI" id="CHEBI:57783"/>
        <dbReference type="ChEBI" id="CHEBI:58349"/>
        <dbReference type="ChEBI" id="CHEBI:85099"/>
        <dbReference type="ChEBI" id="CHEBI:85493"/>
        <dbReference type="EC" id="1.3.1.124"/>
    </reaction>
</comment>
<comment type="catalytic activity">
    <reaction evidence="6">
        <text>a (2E,4E)-dienoyl-CoA + NADPH + H(+) = a 4,5-saturated-(3E)-enoyl-CoA + NADP(+)</text>
        <dbReference type="Rhea" id="RHEA:45912"/>
        <dbReference type="ChEBI" id="CHEBI:15378"/>
        <dbReference type="ChEBI" id="CHEBI:57783"/>
        <dbReference type="ChEBI" id="CHEBI:58349"/>
        <dbReference type="ChEBI" id="CHEBI:85101"/>
        <dbReference type="ChEBI" id="CHEBI:85493"/>
        <dbReference type="EC" id="1.3.1.124"/>
    </reaction>
</comment>
<keyword evidence="2" id="KW-0677">Repeat</keyword>
<dbReference type="InterPro" id="IPR032675">
    <property type="entry name" value="LRR_dom_sf"/>
</dbReference>
<dbReference type="PRINTS" id="PR00081">
    <property type="entry name" value="GDHRDH"/>
</dbReference>
<accession>A0A418B1R8</accession>
<dbReference type="VEuPathDB" id="FungiDB:H310_14887"/>
<dbReference type="PANTHER" id="PTHR43296">
    <property type="entry name" value="PEROXISOMAL 2,4-DIENOYL-COA REDUCTASE"/>
    <property type="match status" value="1"/>
</dbReference>